<dbReference type="PANTHER" id="PTHR34309">
    <property type="entry name" value="SLR1406 PROTEIN"/>
    <property type="match status" value="1"/>
</dbReference>
<gene>
    <name evidence="2" type="ORF">KAF25_006842</name>
</gene>
<evidence type="ECO:0000313" key="3">
    <source>
        <dbReference type="Proteomes" id="UP000782241"/>
    </source>
</evidence>
<dbReference type="InterPro" id="IPR038084">
    <property type="entry name" value="PduO/GlcC-like_sf"/>
</dbReference>
<dbReference type="InterPro" id="IPR052517">
    <property type="entry name" value="GlcG_carb_metab_protein"/>
</dbReference>
<sequence length="176" mass="18792">MKHSITILTALAVFSKCAWAIPPQSQWYSTLKSPNERFVLNAEQATVAVQSAVAVAESNNAPSSIVVMDPYGYIINLLRMDHAWVESIDTCIRKTRTVTLFNGAFTSGDLQPLVQPGQEDYGLEHTNDGMLPIPGAVPLYINGTFFAAIGVCGGSGQQDLDAAIAGVHAVNGTIEL</sequence>
<organism evidence="2 3">
    <name type="scientific">Fusarium avenaceum</name>
    <dbReference type="NCBI Taxonomy" id="40199"/>
    <lineage>
        <taxon>Eukaryota</taxon>
        <taxon>Fungi</taxon>
        <taxon>Dikarya</taxon>
        <taxon>Ascomycota</taxon>
        <taxon>Pezizomycotina</taxon>
        <taxon>Sordariomycetes</taxon>
        <taxon>Hypocreomycetidae</taxon>
        <taxon>Hypocreales</taxon>
        <taxon>Nectriaceae</taxon>
        <taxon>Fusarium</taxon>
        <taxon>Fusarium tricinctum species complex</taxon>
    </lineage>
</organism>
<evidence type="ECO:0000256" key="1">
    <source>
        <dbReference type="SAM" id="SignalP"/>
    </source>
</evidence>
<dbReference type="Proteomes" id="UP000782241">
    <property type="component" value="Unassembled WGS sequence"/>
</dbReference>
<dbReference type="AlphaFoldDB" id="A0A9P7GSR9"/>
<dbReference type="SUPFAM" id="SSF143744">
    <property type="entry name" value="GlcG-like"/>
    <property type="match status" value="1"/>
</dbReference>
<comment type="caution">
    <text evidence="2">The sequence shown here is derived from an EMBL/GenBank/DDBJ whole genome shotgun (WGS) entry which is preliminary data.</text>
</comment>
<feature type="signal peptide" evidence="1">
    <location>
        <begin position="1"/>
        <end position="20"/>
    </location>
</feature>
<dbReference type="EMBL" id="JAGPUO010000030">
    <property type="protein sequence ID" value="KAG5655339.1"/>
    <property type="molecule type" value="Genomic_DNA"/>
</dbReference>
<dbReference type="Pfam" id="PF03928">
    <property type="entry name" value="HbpS-like"/>
    <property type="match status" value="1"/>
</dbReference>
<keyword evidence="3" id="KW-1185">Reference proteome</keyword>
<accession>A0A9P7GSR9</accession>
<evidence type="ECO:0000313" key="2">
    <source>
        <dbReference type="EMBL" id="KAG5655339.1"/>
    </source>
</evidence>
<name>A0A9P7GSR9_9HYPO</name>
<dbReference type="Gene3D" id="3.30.450.150">
    <property type="entry name" value="Haem-degrading domain"/>
    <property type="match status" value="1"/>
</dbReference>
<dbReference type="InterPro" id="IPR005624">
    <property type="entry name" value="PduO/GlcC-like"/>
</dbReference>
<dbReference type="PANTHER" id="PTHR34309:SF1">
    <property type="entry name" value="PROTEIN GLCG"/>
    <property type="match status" value="1"/>
</dbReference>
<feature type="chain" id="PRO_5040177828" description="Heme-binding protein" evidence="1">
    <location>
        <begin position="21"/>
        <end position="176"/>
    </location>
</feature>
<reference evidence="2" key="1">
    <citation type="submission" date="2021-04" db="EMBL/GenBank/DDBJ databases">
        <title>Draft genome of Fusarium avenaceum strain F156N33, isolated from an atmospheric sample in Virginia.</title>
        <authorList>
            <person name="Yang S."/>
            <person name="Vinatzer B.A."/>
            <person name="Coleman J."/>
        </authorList>
    </citation>
    <scope>NUCLEOTIDE SEQUENCE</scope>
    <source>
        <strain evidence="2">F156N33</strain>
    </source>
</reference>
<proteinExistence type="predicted"/>
<evidence type="ECO:0008006" key="4">
    <source>
        <dbReference type="Google" id="ProtNLM"/>
    </source>
</evidence>
<protein>
    <recommendedName>
        <fullName evidence="4">Heme-binding protein</fullName>
    </recommendedName>
</protein>
<keyword evidence="1" id="KW-0732">Signal</keyword>